<dbReference type="Gene3D" id="3.30.479.30">
    <property type="entry name" value="Band 7 domain"/>
    <property type="match status" value="1"/>
</dbReference>
<evidence type="ECO:0000256" key="1">
    <source>
        <dbReference type="ARBA" id="ARBA00004167"/>
    </source>
</evidence>
<evidence type="ECO:0000313" key="6">
    <source>
        <dbReference type="Proteomes" id="UP000603352"/>
    </source>
</evidence>
<accession>A0ABQ1IEB5</accession>
<keyword evidence="3" id="KW-0472">Membrane</keyword>
<dbReference type="InterPro" id="IPR036013">
    <property type="entry name" value="Band_7/SPFH_dom_sf"/>
</dbReference>
<dbReference type="SMART" id="SM00244">
    <property type="entry name" value="PHB"/>
    <property type="match status" value="1"/>
</dbReference>
<keyword evidence="6" id="KW-1185">Reference proteome</keyword>
<feature type="transmembrane region" description="Helical" evidence="3">
    <location>
        <begin position="26"/>
        <end position="47"/>
    </location>
</feature>
<gene>
    <name evidence="5" type="ORF">GCM10011505_16930</name>
</gene>
<comment type="caution">
    <text evidence="5">The sequence shown here is derived from an EMBL/GenBank/DDBJ whole genome shotgun (WGS) entry which is preliminary data.</text>
</comment>
<dbReference type="PANTHER" id="PTHR23222">
    <property type="entry name" value="PROHIBITIN"/>
    <property type="match status" value="1"/>
</dbReference>
<feature type="domain" description="Band 7" evidence="4">
    <location>
        <begin position="46"/>
        <end position="218"/>
    </location>
</feature>
<comment type="subcellular location">
    <subcellularLocation>
        <location evidence="1">Membrane</location>
        <topology evidence="1">Single-pass membrane protein</topology>
    </subcellularLocation>
</comment>
<reference evidence="6" key="1">
    <citation type="journal article" date="2019" name="Int. J. Syst. Evol. Microbiol.">
        <title>The Global Catalogue of Microorganisms (GCM) 10K type strain sequencing project: providing services to taxonomists for standard genome sequencing and annotation.</title>
        <authorList>
            <consortium name="The Broad Institute Genomics Platform"/>
            <consortium name="The Broad Institute Genome Sequencing Center for Infectious Disease"/>
            <person name="Wu L."/>
            <person name="Ma J."/>
        </authorList>
    </citation>
    <scope>NUCLEOTIDE SEQUENCE [LARGE SCALE GENOMIC DNA]</scope>
    <source>
        <strain evidence="6">CGMCC 1.10188</strain>
    </source>
</reference>
<dbReference type="CDD" id="cd03401">
    <property type="entry name" value="SPFH_prohibitin"/>
    <property type="match status" value="1"/>
</dbReference>
<protein>
    <recommendedName>
        <fullName evidence="4">Band 7 domain-containing protein</fullName>
    </recommendedName>
</protein>
<feature type="region of interest" description="Disordered" evidence="2">
    <location>
        <begin position="352"/>
        <end position="380"/>
    </location>
</feature>
<name>A0ABQ1IEB5_9PROT</name>
<dbReference type="SUPFAM" id="SSF117892">
    <property type="entry name" value="Band 7/SPFH domain"/>
    <property type="match status" value="1"/>
</dbReference>
<dbReference type="Pfam" id="PF01145">
    <property type="entry name" value="Band_7"/>
    <property type="match status" value="1"/>
</dbReference>
<evidence type="ECO:0000259" key="4">
    <source>
        <dbReference type="SMART" id="SM00244"/>
    </source>
</evidence>
<dbReference type="InterPro" id="IPR000163">
    <property type="entry name" value="Prohibitin"/>
</dbReference>
<dbReference type="InterPro" id="IPR001107">
    <property type="entry name" value="Band_7"/>
</dbReference>
<evidence type="ECO:0000256" key="2">
    <source>
        <dbReference type="SAM" id="MobiDB-lite"/>
    </source>
</evidence>
<dbReference type="Proteomes" id="UP000603352">
    <property type="component" value="Unassembled WGS sequence"/>
</dbReference>
<organism evidence="5 6">
    <name type="scientific">Tistrella bauzanensis</name>
    <dbReference type="NCBI Taxonomy" id="657419"/>
    <lineage>
        <taxon>Bacteria</taxon>
        <taxon>Pseudomonadati</taxon>
        <taxon>Pseudomonadota</taxon>
        <taxon>Alphaproteobacteria</taxon>
        <taxon>Geminicoccales</taxon>
        <taxon>Geminicoccaceae</taxon>
        <taxon>Tistrella</taxon>
    </lineage>
</organism>
<dbReference type="RefSeq" id="WP_188576740.1">
    <property type="nucleotide sequence ID" value="NZ_BMDZ01000014.1"/>
</dbReference>
<proteinExistence type="predicted"/>
<feature type="compositionally biased region" description="Low complexity" evidence="2">
    <location>
        <begin position="352"/>
        <end position="361"/>
    </location>
</feature>
<keyword evidence="3" id="KW-1133">Transmembrane helix</keyword>
<dbReference type="EMBL" id="BMDZ01000014">
    <property type="protein sequence ID" value="GGB36071.1"/>
    <property type="molecule type" value="Genomic_DNA"/>
</dbReference>
<dbReference type="PANTHER" id="PTHR23222:SF0">
    <property type="entry name" value="PROHIBITIN 1"/>
    <property type="match status" value="1"/>
</dbReference>
<keyword evidence="3" id="KW-0812">Transmembrane</keyword>
<sequence length="544" mass="57561">MTVADMAGSDEPGFFGRIGAWFWRHIWSITITTLVLLAAIILLWPMVFITVPAGHAGVVWYRFGGTNVDETRGEGLQFIWPWDRLEIYDVRFQTVTQTYDAITADGLTVGTTISFRFRLDEKYVGILHKNVGPDYLYKIIIPEVGSVTRARISQYTAEDFYSNLRTIVQTEIYEGVKTNFLRGSSYSAEGVDLIELEDVLIKAIHLPDRVAQAIERKVEQYQRQLEYDFRLASEQKEAERKRIEGEGIRMLFDQVGDAQIPDYLTWLGINATVQLAQSRNGKMVIIGNKDSGGMPLILGGIDSGGSQAVSTLERDRASNPLIAGDNNVGTVAIDPLGTGINGHDAADAAGVTTDTAGTAGPPSGGDGAGPRTYGGRMDTGESEAVVEGRVPAAAAANPQRGTMLTPSAAAAHGFVPEAAYPQTRNNGMMTQPGMAAAAMAGQPGTSAAGGGMMPPGYAEHGQAQPGYGQPAYGAAGTQQPPSGQMGRSMLPGQPITIDQVARWLGWSEGGELAGGNGQQGFGAYGVVPETAPRTGAAGVAGSGG</sequence>
<evidence type="ECO:0000313" key="5">
    <source>
        <dbReference type="EMBL" id="GGB36071.1"/>
    </source>
</evidence>
<evidence type="ECO:0000256" key="3">
    <source>
        <dbReference type="SAM" id="Phobius"/>
    </source>
</evidence>